<evidence type="ECO:0000256" key="11">
    <source>
        <dbReference type="ARBA" id="ARBA00022741"/>
    </source>
</evidence>
<organism evidence="21 22">
    <name type="scientific">Halobacillus andaensis</name>
    <dbReference type="NCBI Taxonomy" id="1176239"/>
    <lineage>
        <taxon>Bacteria</taxon>
        <taxon>Bacillati</taxon>
        <taxon>Bacillota</taxon>
        <taxon>Bacilli</taxon>
        <taxon>Bacillales</taxon>
        <taxon>Bacillaceae</taxon>
        <taxon>Halobacillus</taxon>
    </lineage>
</organism>
<comment type="catalytic activity">
    <reaction evidence="17">
        <text>7,8-dihydropteroate + L-glutamate + ATP = 7,8-dihydrofolate + ADP + phosphate + H(+)</text>
        <dbReference type="Rhea" id="RHEA:23584"/>
        <dbReference type="ChEBI" id="CHEBI:15378"/>
        <dbReference type="ChEBI" id="CHEBI:17839"/>
        <dbReference type="ChEBI" id="CHEBI:29985"/>
        <dbReference type="ChEBI" id="CHEBI:30616"/>
        <dbReference type="ChEBI" id="CHEBI:43474"/>
        <dbReference type="ChEBI" id="CHEBI:57451"/>
        <dbReference type="ChEBI" id="CHEBI:456216"/>
        <dbReference type="EC" id="6.3.2.12"/>
    </reaction>
</comment>
<dbReference type="InterPro" id="IPR001645">
    <property type="entry name" value="Folylpolyglutamate_synth"/>
</dbReference>
<keyword evidence="12 18" id="KW-0067">ATP-binding</keyword>
<comment type="caution">
    <text evidence="21">The sequence shown here is derived from an EMBL/GenBank/DDBJ whole genome shotgun (WGS) entry which is preliminary data.</text>
</comment>
<evidence type="ECO:0000256" key="5">
    <source>
        <dbReference type="ARBA" id="ARBA00011245"/>
    </source>
</evidence>
<evidence type="ECO:0000313" key="22">
    <source>
        <dbReference type="Proteomes" id="UP000660110"/>
    </source>
</evidence>
<reference evidence="21" key="2">
    <citation type="submission" date="2020-09" db="EMBL/GenBank/DDBJ databases">
        <authorList>
            <person name="Sun Q."/>
            <person name="Zhou Y."/>
        </authorList>
    </citation>
    <scope>NUCLEOTIDE SEQUENCE</scope>
    <source>
        <strain evidence="21">CGMCC 1.12153</strain>
    </source>
</reference>
<dbReference type="Gene3D" id="3.40.1190.10">
    <property type="entry name" value="Mur-like, catalytic domain"/>
    <property type="match status" value="1"/>
</dbReference>
<name>A0A917AYE8_HALAA</name>
<dbReference type="GO" id="GO:0008841">
    <property type="term" value="F:dihydrofolate synthase activity"/>
    <property type="evidence" value="ECO:0007669"/>
    <property type="project" value="UniProtKB-EC"/>
</dbReference>
<evidence type="ECO:0000256" key="3">
    <source>
        <dbReference type="ARBA" id="ARBA00005150"/>
    </source>
</evidence>
<dbReference type="GO" id="GO:0005524">
    <property type="term" value="F:ATP binding"/>
    <property type="evidence" value="ECO:0007669"/>
    <property type="project" value="UniProtKB-KW"/>
</dbReference>
<comment type="catalytic activity">
    <reaction evidence="16">
        <text>(6S)-5,6,7,8-tetrahydrofolyl-(gamma-L-Glu)(n) + L-glutamate + ATP = (6S)-5,6,7,8-tetrahydrofolyl-(gamma-L-Glu)(n+1) + ADP + phosphate + H(+)</text>
        <dbReference type="Rhea" id="RHEA:10580"/>
        <dbReference type="Rhea" id="RHEA-COMP:14738"/>
        <dbReference type="Rhea" id="RHEA-COMP:14740"/>
        <dbReference type="ChEBI" id="CHEBI:15378"/>
        <dbReference type="ChEBI" id="CHEBI:29985"/>
        <dbReference type="ChEBI" id="CHEBI:30616"/>
        <dbReference type="ChEBI" id="CHEBI:43474"/>
        <dbReference type="ChEBI" id="CHEBI:141005"/>
        <dbReference type="ChEBI" id="CHEBI:456216"/>
        <dbReference type="EC" id="6.3.2.17"/>
    </reaction>
</comment>
<dbReference type="GO" id="GO:0004326">
    <property type="term" value="F:tetrahydrofolylpolyglutamate synthase activity"/>
    <property type="evidence" value="ECO:0007669"/>
    <property type="project" value="UniProtKB-EC"/>
</dbReference>
<protein>
    <recommendedName>
        <fullName evidence="8">Dihydrofolate synthase/folylpolyglutamate synthase</fullName>
        <ecNumber evidence="6">6.3.2.12</ecNumber>
        <ecNumber evidence="7">6.3.2.17</ecNumber>
    </recommendedName>
    <alternativeName>
        <fullName evidence="15">Tetrahydrofolylpolyglutamate synthase</fullName>
    </alternativeName>
</protein>
<comment type="similarity">
    <text evidence="4 18">Belongs to the folylpolyglutamate synthase family.</text>
</comment>
<dbReference type="InterPro" id="IPR004101">
    <property type="entry name" value="Mur_ligase_C"/>
</dbReference>
<dbReference type="FunFam" id="3.40.1190.10:FF:000004">
    <property type="entry name" value="Dihydrofolate synthase/folylpolyglutamate synthase"/>
    <property type="match status" value="1"/>
</dbReference>
<comment type="pathway">
    <text evidence="3">Cofactor biosynthesis; tetrahydrofolylpolyglutamate biosynthesis.</text>
</comment>
<dbReference type="PROSITE" id="PS01011">
    <property type="entry name" value="FOLYLPOLYGLU_SYNT_1"/>
    <property type="match status" value="1"/>
</dbReference>
<evidence type="ECO:0000256" key="8">
    <source>
        <dbReference type="ARBA" id="ARBA00019357"/>
    </source>
</evidence>
<reference evidence="21" key="1">
    <citation type="journal article" date="2014" name="Int. J. Syst. Evol. Microbiol.">
        <title>Complete genome sequence of Corynebacterium casei LMG S-19264T (=DSM 44701T), isolated from a smear-ripened cheese.</title>
        <authorList>
            <consortium name="US DOE Joint Genome Institute (JGI-PGF)"/>
            <person name="Walter F."/>
            <person name="Albersmeier A."/>
            <person name="Kalinowski J."/>
            <person name="Ruckert C."/>
        </authorList>
    </citation>
    <scope>NUCLEOTIDE SEQUENCE</scope>
    <source>
        <strain evidence="21">CGMCC 1.12153</strain>
    </source>
</reference>
<evidence type="ECO:0000256" key="13">
    <source>
        <dbReference type="ARBA" id="ARBA00022842"/>
    </source>
</evidence>
<evidence type="ECO:0000256" key="10">
    <source>
        <dbReference type="ARBA" id="ARBA00022723"/>
    </source>
</evidence>
<feature type="domain" description="Mur ligase C-terminal" evidence="19">
    <location>
        <begin position="298"/>
        <end position="414"/>
    </location>
</feature>
<dbReference type="GO" id="GO:0005737">
    <property type="term" value="C:cytoplasm"/>
    <property type="evidence" value="ECO:0007669"/>
    <property type="project" value="TreeGrafter"/>
</dbReference>
<evidence type="ECO:0000259" key="20">
    <source>
        <dbReference type="Pfam" id="PF08245"/>
    </source>
</evidence>
<dbReference type="GO" id="GO:0046656">
    <property type="term" value="P:folic acid biosynthetic process"/>
    <property type="evidence" value="ECO:0007669"/>
    <property type="project" value="UniProtKB-KW"/>
</dbReference>
<dbReference type="NCBIfam" id="TIGR01499">
    <property type="entry name" value="folC"/>
    <property type="match status" value="1"/>
</dbReference>
<dbReference type="PROSITE" id="PS01012">
    <property type="entry name" value="FOLYLPOLYGLU_SYNT_2"/>
    <property type="match status" value="1"/>
</dbReference>
<dbReference type="AlphaFoldDB" id="A0A917AYE8"/>
<evidence type="ECO:0000256" key="7">
    <source>
        <dbReference type="ARBA" id="ARBA00013025"/>
    </source>
</evidence>
<comment type="cofactor">
    <cofactor evidence="1">
        <name>Mg(2+)</name>
        <dbReference type="ChEBI" id="CHEBI:18420"/>
    </cofactor>
</comment>
<evidence type="ECO:0000256" key="6">
    <source>
        <dbReference type="ARBA" id="ARBA00013023"/>
    </source>
</evidence>
<dbReference type="InterPro" id="IPR036565">
    <property type="entry name" value="Mur-like_cat_sf"/>
</dbReference>
<dbReference type="SUPFAM" id="SSF53623">
    <property type="entry name" value="MurD-like peptide ligases, catalytic domain"/>
    <property type="match status" value="1"/>
</dbReference>
<evidence type="ECO:0000256" key="14">
    <source>
        <dbReference type="ARBA" id="ARBA00022909"/>
    </source>
</evidence>
<evidence type="ECO:0000256" key="12">
    <source>
        <dbReference type="ARBA" id="ARBA00022840"/>
    </source>
</evidence>
<evidence type="ECO:0000256" key="15">
    <source>
        <dbReference type="ARBA" id="ARBA00030592"/>
    </source>
</evidence>
<dbReference type="Proteomes" id="UP000660110">
    <property type="component" value="Unassembled WGS sequence"/>
</dbReference>
<dbReference type="EMBL" id="BMEL01000001">
    <property type="protein sequence ID" value="GGF06777.1"/>
    <property type="molecule type" value="Genomic_DNA"/>
</dbReference>
<dbReference type="PIRSF" id="PIRSF001563">
    <property type="entry name" value="Folylpolyglu_synth"/>
    <property type="match status" value="1"/>
</dbReference>
<evidence type="ECO:0000256" key="9">
    <source>
        <dbReference type="ARBA" id="ARBA00022598"/>
    </source>
</evidence>
<keyword evidence="22" id="KW-1185">Reference proteome</keyword>
<gene>
    <name evidence="21" type="ORF">GCM10010954_01530</name>
</gene>
<evidence type="ECO:0000256" key="2">
    <source>
        <dbReference type="ARBA" id="ARBA00004799"/>
    </source>
</evidence>
<keyword evidence="13" id="KW-0460">Magnesium</keyword>
<evidence type="ECO:0000256" key="18">
    <source>
        <dbReference type="PIRNR" id="PIRNR001563"/>
    </source>
</evidence>
<evidence type="ECO:0000256" key="16">
    <source>
        <dbReference type="ARBA" id="ARBA00047493"/>
    </source>
</evidence>
<dbReference type="EC" id="6.3.2.12" evidence="6"/>
<sequence>MKYGEALHWIHTREKFKVKPGLVRMEWMLERLQNPEKSLNAIHVAGTNGKGSTVSFLRNLLEAQGYTVGTFTSPYIIRFNERMSINGLPISDYELIDLVELVKPLVDELRESKIGEPTEFEVITIMAVLFFKQKGVDFALFETGLGGRYDSTNIIHPILSIITNIGKDHTAILGETYKEIAYQKAGIIKKDRPVFTCVKQEDALQVITEEAAKQGAPLSVEGKDFFLKHVAHTSDGESFYFRIDDYSSPLMVTGMKGVHQIYNAGLALGAMEQLRKLGYLVQQDFYADAIQSTTWPARFEIVQKNPAVILDGAHNQEGTEALVQTLKAHFPDRSIYLLYAAVQDKPIEQMLNQLKPIVKEAWFTNFQFPKAMKARDIAEISSINTSYVAEKQEEALQQIMDKLTEEDVLVISGSLYFISDIRKYFE</sequence>
<dbReference type="Gene3D" id="3.90.190.20">
    <property type="entry name" value="Mur ligase, C-terminal domain"/>
    <property type="match status" value="1"/>
</dbReference>
<dbReference type="GO" id="GO:0046872">
    <property type="term" value="F:metal ion binding"/>
    <property type="evidence" value="ECO:0007669"/>
    <property type="project" value="UniProtKB-KW"/>
</dbReference>
<keyword evidence="10" id="KW-0479">Metal-binding</keyword>
<comment type="subunit">
    <text evidence="5">Monomer.</text>
</comment>
<dbReference type="InterPro" id="IPR018109">
    <property type="entry name" value="Folylpolyglutamate_synth_CS"/>
</dbReference>
<evidence type="ECO:0000259" key="19">
    <source>
        <dbReference type="Pfam" id="PF02875"/>
    </source>
</evidence>
<dbReference type="RefSeq" id="WP_188375557.1">
    <property type="nucleotide sequence ID" value="NZ_BMEL01000001.1"/>
</dbReference>
<dbReference type="SUPFAM" id="SSF53244">
    <property type="entry name" value="MurD-like peptide ligases, peptide-binding domain"/>
    <property type="match status" value="1"/>
</dbReference>
<comment type="pathway">
    <text evidence="2">Cofactor biosynthesis; tetrahydrofolate biosynthesis; 7,8-dihydrofolate from 2-amino-4-hydroxy-6-hydroxymethyl-7,8-dihydropteridine diphosphate and 4-aminobenzoate: step 2/2.</text>
</comment>
<dbReference type="PANTHER" id="PTHR11136">
    <property type="entry name" value="FOLYLPOLYGLUTAMATE SYNTHASE-RELATED"/>
    <property type="match status" value="1"/>
</dbReference>
<dbReference type="Pfam" id="PF08245">
    <property type="entry name" value="Mur_ligase_M"/>
    <property type="match status" value="1"/>
</dbReference>
<proteinExistence type="inferred from homology"/>
<dbReference type="InterPro" id="IPR013221">
    <property type="entry name" value="Mur_ligase_cen"/>
</dbReference>
<accession>A0A917AYE8</accession>
<evidence type="ECO:0000256" key="1">
    <source>
        <dbReference type="ARBA" id="ARBA00001946"/>
    </source>
</evidence>
<dbReference type="Pfam" id="PF02875">
    <property type="entry name" value="Mur_ligase_C"/>
    <property type="match status" value="1"/>
</dbReference>
<feature type="domain" description="Mur ligase central" evidence="20">
    <location>
        <begin position="44"/>
        <end position="270"/>
    </location>
</feature>
<dbReference type="EC" id="6.3.2.17" evidence="7"/>
<evidence type="ECO:0000256" key="4">
    <source>
        <dbReference type="ARBA" id="ARBA00008276"/>
    </source>
</evidence>
<evidence type="ECO:0000256" key="17">
    <source>
        <dbReference type="ARBA" id="ARBA00049161"/>
    </source>
</evidence>
<keyword evidence="9 18" id="KW-0436">Ligase</keyword>
<evidence type="ECO:0000313" key="21">
    <source>
        <dbReference type="EMBL" id="GGF06777.1"/>
    </source>
</evidence>
<dbReference type="InterPro" id="IPR036615">
    <property type="entry name" value="Mur_ligase_C_dom_sf"/>
</dbReference>
<dbReference type="PANTHER" id="PTHR11136:SF0">
    <property type="entry name" value="DIHYDROFOLATE SYNTHETASE-RELATED"/>
    <property type="match status" value="1"/>
</dbReference>
<keyword evidence="11 18" id="KW-0547">Nucleotide-binding</keyword>
<keyword evidence="14" id="KW-0289">Folate biosynthesis</keyword>